<proteinExistence type="inferred from homology"/>
<evidence type="ECO:0000256" key="2">
    <source>
        <dbReference type="ARBA" id="ARBA00023136"/>
    </source>
</evidence>
<feature type="signal peptide" evidence="4">
    <location>
        <begin position="1"/>
        <end position="29"/>
    </location>
</feature>
<evidence type="ECO:0000313" key="7">
    <source>
        <dbReference type="EMBL" id="GAA4784164.1"/>
    </source>
</evidence>
<evidence type="ECO:0000259" key="5">
    <source>
        <dbReference type="Pfam" id="PF03968"/>
    </source>
</evidence>
<dbReference type="InterPro" id="IPR005653">
    <property type="entry name" value="OstA-like_N"/>
</dbReference>
<sequence precursor="true">MSRPRSNVRKTLRLLPLPFCIALSLSAHAADDRPEDWALCPIEDAVPMFAEELPAQDGATVTPAGVDPTTQATDIDGDSLDGTEGQVMNLSGNVLLRRGDQVLATDRLSYDQDNETYTAEGSVRYRDRGMRLIAARAKGDQAKDIHELEDIQYQLVRRRGNGGAKRITMHGSEGSLYGSTYSTCPPDARRWELRAQQIDVDTEKGMGTARNATLRVGKIPVLYLPWFRFPIDDRRRTGLLYPAISSSGRNGFDWRQPIYLNLAPNYDATITPRLMTQRGLQVGGEFRYLTESSRGVIDGAFLPSDNLTDRERDEEIAEGVPLDNRRKSDRGFLRFVGSQDLGPRWQARANMAWISDPRYLDDASNNLNSGANSFVTSDIGLYGRGRDWEATFMADHWQLADYTLRDTNLPYNRLPRLAARWEKRVAPMFAVGIDAEAVRFDHETFAGGSRLDLRPYVSMPLEGASWFLKPTLAWRYTGYNLEDDPALPGRDDRPSRSVPIGTLDAGLYFDRHTRWKDGDYLHTLEPRIFYFHAPYRDQSGIPLFDTRPLTYSWGQLFRDNRYSGADRQADGNQLTLAVSTRLIREADGREKLSASFGQIRYFEDSRVTVPGENPIEQGKSAWIVDANYAPNDRWAIGASYQWDPKEGRRDLASLRTRYLIGEDGIVNLSYRYRRDLLEQADLSFLYPINPNWSLVGRYYYSLRDDKLLEGIAGVQWESCCIAVRLVGRRYLRNRDGDLNNAIQLEIELKGLGSAGPDTEGRLRRAILGYYREDLSLVPPPQSRGGDLPSSDSVP</sequence>
<evidence type="ECO:0000259" key="6">
    <source>
        <dbReference type="Pfam" id="PF04453"/>
    </source>
</evidence>
<evidence type="ECO:0000256" key="3">
    <source>
        <dbReference type="ARBA" id="ARBA00023237"/>
    </source>
</evidence>
<evidence type="ECO:0000256" key="4">
    <source>
        <dbReference type="HAMAP-Rule" id="MF_01411"/>
    </source>
</evidence>
<keyword evidence="8" id="KW-1185">Reference proteome</keyword>
<comment type="similarity">
    <text evidence="4">Belongs to the LptD family.</text>
</comment>
<dbReference type="HAMAP" id="MF_01411">
    <property type="entry name" value="LPS_assembly_LptD"/>
    <property type="match status" value="1"/>
</dbReference>
<accession>A0ABP9AQQ8</accession>
<dbReference type="Proteomes" id="UP001499959">
    <property type="component" value="Unassembled WGS sequence"/>
</dbReference>
<comment type="function">
    <text evidence="4">Together with LptE, is involved in the assembly of lipopolysaccharide (LPS) at the surface of the outer membrane.</text>
</comment>
<dbReference type="Pfam" id="PF04453">
    <property type="entry name" value="LptD"/>
    <property type="match status" value="1"/>
</dbReference>
<name>A0ABP9AQQ8_9GAMM</name>
<dbReference type="Pfam" id="PF03968">
    <property type="entry name" value="LptD_N"/>
    <property type="match status" value="1"/>
</dbReference>
<dbReference type="PANTHER" id="PTHR30189:SF1">
    <property type="entry name" value="LPS-ASSEMBLY PROTEIN LPTD"/>
    <property type="match status" value="1"/>
</dbReference>
<evidence type="ECO:0000256" key="1">
    <source>
        <dbReference type="ARBA" id="ARBA00022729"/>
    </source>
</evidence>
<gene>
    <name evidence="4 7" type="primary">lptD</name>
    <name evidence="7" type="ORF">GCM10023307_06080</name>
</gene>
<feature type="domain" description="LptD C-terminal" evidence="6">
    <location>
        <begin position="329"/>
        <end position="692"/>
    </location>
</feature>
<comment type="caution">
    <text evidence="7">The sequence shown here is derived from an EMBL/GenBank/DDBJ whole genome shotgun (WGS) entry which is preliminary data.</text>
</comment>
<comment type="subcellular location">
    <subcellularLocation>
        <location evidence="4">Cell outer membrane</location>
    </subcellularLocation>
</comment>
<keyword evidence="3 4" id="KW-0998">Cell outer membrane</keyword>
<comment type="subunit">
    <text evidence="4">Component of the lipopolysaccharide transport and assembly complex. Interacts with LptE and LptA.</text>
</comment>
<dbReference type="InterPro" id="IPR007543">
    <property type="entry name" value="LptD_C"/>
</dbReference>
<dbReference type="PANTHER" id="PTHR30189">
    <property type="entry name" value="LPS-ASSEMBLY PROTEIN"/>
    <property type="match status" value="1"/>
</dbReference>
<feature type="domain" description="Organic solvent tolerance-like N-terminal" evidence="5">
    <location>
        <begin position="86"/>
        <end position="205"/>
    </location>
</feature>
<feature type="chain" id="PRO_5044935228" description="LPS-assembly protein LptD" evidence="4">
    <location>
        <begin position="30"/>
        <end position="794"/>
    </location>
</feature>
<comment type="caution">
    <text evidence="4">Lacks conserved residue(s) required for the propagation of feature annotation.</text>
</comment>
<dbReference type="SUPFAM" id="SSF56935">
    <property type="entry name" value="Porins"/>
    <property type="match status" value="1"/>
</dbReference>
<dbReference type="InterPro" id="IPR050218">
    <property type="entry name" value="LptD"/>
</dbReference>
<reference evidence="8" key="1">
    <citation type="journal article" date="2019" name="Int. J. Syst. Evol. Microbiol.">
        <title>The Global Catalogue of Microorganisms (GCM) 10K type strain sequencing project: providing services to taxonomists for standard genome sequencing and annotation.</title>
        <authorList>
            <consortium name="The Broad Institute Genomics Platform"/>
            <consortium name="The Broad Institute Genome Sequencing Center for Infectious Disease"/>
            <person name="Wu L."/>
            <person name="Ma J."/>
        </authorList>
    </citation>
    <scope>NUCLEOTIDE SEQUENCE [LARGE SCALE GENOMIC DNA]</scope>
    <source>
        <strain evidence="8">JCM 18204</strain>
    </source>
</reference>
<keyword evidence="2 4" id="KW-0472">Membrane</keyword>
<evidence type="ECO:0000313" key="8">
    <source>
        <dbReference type="Proteomes" id="UP001499959"/>
    </source>
</evidence>
<protein>
    <recommendedName>
        <fullName evidence="4">LPS-assembly protein LptD</fullName>
    </recommendedName>
</protein>
<organism evidence="7 8">
    <name type="scientific">Lysobacter hankyongensis</name>
    <dbReference type="NCBI Taxonomy" id="1176535"/>
    <lineage>
        <taxon>Bacteria</taxon>
        <taxon>Pseudomonadati</taxon>
        <taxon>Pseudomonadota</taxon>
        <taxon>Gammaproteobacteria</taxon>
        <taxon>Lysobacterales</taxon>
        <taxon>Lysobacteraceae</taxon>
        <taxon>Lysobacter</taxon>
    </lineage>
</organism>
<keyword evidence="1 4" id="KW-0732">Signal</keyword>
<dbReference type="InterPro" id="IPR020889">
    <property type="entry name" value="LipoPS_assembly_LptD"/>
</dbReference>
<dbReference type="EMBL" id="BAABJE010000001">
    <property type="protein sequence ID" value="GAA4784164.1"/>
    <property type="molecule type" value="Genomic_DNA"/>
</dbReference>